<comment type="subcellular location">
    <subcellularLocation>
        <location evidence="1">Nucleus</location>
        <location evidence="1">Nucleolus</location>
    </subcellularLocation>
</comment>
<keyword evidence="5" id="KW-0677">Repeat</keyword>
<evidence type="ECO:0000256" key="3">
    <source>
        <dbReference type="ARBA" id="ARBA00022552"/>
    </source>
</evidence>
<sequence length="537" mass="60518">MAKPLTVPAEYESRISDDVEFWSRMKAVAVFQEPGIISSVDFSPQKPYHLAVANSNRTSLFDTSITQPVWFQSRFRSNVFGLNFRKDGKLLGMGTLDGYVHFFDVTKNNIPSRHALRVFKAHDSEVRCVQFPTNTNNCATFGDDGNLKVWDLALSKQSEPLYKVSKAHSDRIRASASSSRSSHLLASGSYDHVVKLWDTRQQDGFAQIVMKHEAPVEKILFSSHDRIIISAGGNVVKFWDLAAGGRLIQTLENHNRTVTSLALSQDGKYLLTGGLDRRIHVFRIDQGIFSMVYTISTAAPVLSMDLSDNDDCLAFGMNNLLNIQRREVKFKPATGHKRNIVGTGKQLKSKNPIVQYREGNSDIKRADFTAKHVEQIHLGRLDVLLRGCQFRRVVDQVMQNKKLREEQPELVVAALNQLKIRGVLSIALAGRQGPQLRQILGFVSSHFFRPSFFDVLFEVAHVIFNIYVEEDLSKSELSAVRDLRNQIKAEIACQQSMLRVCGIIESLWKSNEDTVDDEESDVFGEVIITPKIYTLKG</sequence>
<dbReference type="Pfam" id="PF09384">
    <property type="entry name" value="UTP15_C"/>
    <property type="match status" value="1"/>
</dbReference>
<evidence type="ECO:0000256" key="6">
    <source>
        <dbReference type="ARBA" id="ARBA00023242"/>
    </source>
</evidence>
<feature type="repeat" description="WD" evidence="8">
    <location>
        <begin position="165"/>
        <end position="207"/>
    </location>
</feature>
<evidence type="ECO:0000256" key="2">
    <source>
        <dbReference type="ARBA" id="ARBA00018260"/>
    </source>
</evidence>
<dbReference type="InterPro" id="IPR001680">
    <property type="entry name" value="WD40_rpt"/>
</dbReference>
<keyword evidence="6" id="KW-0539">Nucleus</keyword>
<dbReference type="OrthoDB" id="431715at2759"/>
<dbReference type="EMBL" id="CAJFCV020000001">
    <property type="protein sequence ID" value="CAG9084257.1"/>
    <property type="molecule type" value="Genomic_DNA"/>
</dbReference>
<dbReference type="InterPro" id="IPR036322">
    <property type="entry name" value="WD40_repeat_dom_sf"/>
</dbReference>
<gene>
    <name evidence="10" type="ORF">BXYJ_LOCUS1383</name>
</gene>
<dbReference type="GO" id="GO:0006364">
    <property type="term" value="P:rRNA processing"/>
    <property type="evidence" value="ECO:0007669"/>
    <property type="project" value="UniProtKB-KW"/>
</dbReference>
<dbReference type="SMART" id="SM00320">
    <property type="entry name" value="WD40"/>
    <property type="match status" value="6"/>
</dbReference>
<dbReference type="PANTHER" id="PTHR19924:SF26">
    <property type="entry name" value="U3 SMALL NUCLEOLAR RNA-ASSOCIATED PROTEIN 15 HOMOLOG"/>
    <property type="match status" value="1"/>
</dbReference>
<evidence type="ECO:0000256" key="7">
    <source>
        <dbReference type="ARBA" id="ARBA00045437"/>
    </source>
</evidence>
<dbReference type="Proteomes" id="UP000659654">
    <property type="component" value="Unassembled WGS sequence"/>
</dbReference>
<keyword evidence="4 8" id="KW-0853">WD repeat</keyword>
<dbReference type="Pfam" id="PF00400">
    <property type="entry name" value="WD40"/>
    <property type="match status" value="4"/>
</dbReference>
<dbReference type="Proteomes" id="UP000582659">
    <property type="component" value="Unassembled WGS sequence"/>
</dbReference>
<comment type="caution">
    <text evidence="10">The sequence shown here is derived from an EMBL/GenBank/DDBJ whole genome shotgun (WGS) entry which is preliminary data.</text>
</comment>
<evidence type="ECO:0000313" key="10">
    <source>
        <dbReference type="EMBL" id="CAD5209319.1"/>
    </source>
</evidence>
<evidence type="ECO:0000256" key="8">
    <source>
        <dbReference type="PROSITE-ProRule" id="PRU00221"/>
    </source>
</evidence>
<dbReference type="InterPro" id="IPR018983">
    <property type="entry name" value="U3_snoRNA-assocProt_15_C"/>
</dbReference>
<feature type="repeat" description="WD" evidence="8">
    <location>
        <begin position="251"/>
        <end position="292"/>
    </location>
</feature>
<reference evidence="10" key="1">
    <citation type="submission" date="2020-09" db="EMBL/GenBank/DDBJ databases">
        <authorList>
            <person name="Kikuchi T."/>
        </authorList>
    </citation>
    <scope>NUCLEOTIDE SEQUENCE</scope>
    <source>
        <strain evidence="10">Ka4C1</strain>
    </source>
</reference>
<protein>
    <recommendedName>
        <fullName evidence="2">U3 small nucleolar RNA-associated protein 15 homolog</fullName>
    </recommendedName>
</protein>
<organism evidence="10 11">
    <name type="scientific">Bursaphelenchus xylophilus</name>
    <name type="common">Pinewood nematode worm</name>
    <name type="synonym">Aphelenchoides xylophilus</name>
    <dbReference type="NCBI Taxonomy" id="6326"/>
    <lineage>
        <taxon>Eukaryota</taxon>
        <taxon>Metazoa</taxon>
        <taxon>Ecdysozoa</taxon>
        <taxon>Nematoda</taxon>
        <taxon>Chromadorea</taxon>
        <taxon>Rhabditida</taxon>
        <taxon>Tylenchina</taxon>
        <taxon>Tylenchomorpha</taxon>
        <taxon>Aphelenchoidea</taxon>
        <taxon>Aphelenchoididae</taxon>
        <taxon>Bursaphelenchus</taxon>
    </lineage>
</organism>
<dbReference type="PROSITE" id="PS00678">
    <property type="entry name" value="WD_REPEATS_1"/>
    <property type="match status" value="1"/>
</dbReference>
<evidence type="ECO:0000256" key="4">
    <source>
        <dbReference type="ARBA" id="ARBA00022574"/>
    </source>
</evidence>
<dbReference type="InterPro" id="IPR019775">
    <property type="entry name" value="WD40_repeat_CS"/>
</dbReference>
<dbReference type="SUPFAM" id="SSF50978">
    <property type="entry name" value="WD40 repeat-like"/>
    <property type="match status" value="1"/>
</dbReference>
<dbReference type="PROSITE" id="PS50294">
    <property type="entry name" value="WD_REPEATS_REGION"/>
    <property type="match status" value="3"/>
</dbReference>
<dbReference type="InterPro" id="IPR015943">
    <property type="entry name" value="WD40/YVTN_repeat-like_dom_sf"/>
</dbReference>
<evidence type="ECO:0000259" key="9">
    <source>
        <dbReference type="Pfam" id="PF09384"/>
    </source>
</evidence>
<dbReference type="Gene3D" id="2.130.10.10">
    <property type="entry name" value="YVTN repeat-like/Quinoprotein amine dehydrogenase"/>
    <property type="match status" value="2"/>
</dbReference>
<accession>A0A7I8XCU1</accession>
<dbReference type="AlphaFoldDB" id="A0A7I8XCU1"/>
<dbReference type="GO" id="GO:0005730">
    <property type="term" value="C:nucleolus"/>
    <property type="evidence" value="ECO:0007669"/>
    <property type="project" value="UniProtKB-SubCell"/>
</dbReference>
<dbReference type="PROSITE" id="PS50082">
    <property type="entry name" value="WD_REPEATS_2"/>
    <property type="match status" value="3"/>
</dbReference>
<feature type="repeat" description="WD" evidence="8">
    <location>
        <begin position="119"/>
        <end position="152"/>
    </location>
</feature>
<name>A0A7I8XCU1_BURXY</name>
<evidence type="ECO:0000256" key="5">
    <source>
        <dbReference type="ARBA" id="ARBA00022737"/>
    </source>
</evidence>
<comment type="function">
    <text evidence="7">Ribosome biogenesis factor. Involved in nucleolar processing of pre-18S ribosomal RNA. Required for optimal pre-ribosomal RNA transcription by RNA polymerase I. Part of the small subunit (SSU) processome, first precursor of the small eukaryotic ribosomal subunit. During the assembly of the SSU processome in the nucleolus, many ribosome biogenesis factors, an RNA chaperone and ribosomal proteins associate with the nascent pre-rRNA and work in concert to generate RNA folding, modifications, rearrangements and cleavage as well as targeted degradation of pre-ribosomal RNA by the RNA exosome.</text>
</comment>
<dbReference type="GO" id="GO:0045943">
    <property type="term" value="P:positive regulation of transcription by RNA polymerase I"/>
    <property type="evidence" value="ECO:0007669"/>
    <property type="project" value="TreeGrafter"/>
</dbReference>
<feature type="domain" description="U3 small nucleolar RNA-associated protein 15 C-terminal" evidence="9">
    <location>
        <begin position="364"/>
        <end position="507"/>
    </location>
</feature>
<dbReference type="EMBL" id="CAJFDI010000001">
    <property type="protein sequence ID" value="CAD5209319.1"/>
    <property type="molecule type" value="Genomic_DNA"/>
</dbReference>
<keyword evidence="3" id="KW-0698">rRNA processing</keyword>
<evidence type="ECO:0000313" key="11">
    <source>
        <dbReference type="Proteomes" id="UP000659654"/>
    </source>
</evidence>
<dbReference type="PANTHER" id="PTHR19924">
    <property type="entry name" value="UTP15 U3 SMALL NUCLEOLAR RNA-ASSOCIATED PROTEIN 15 FAMILY MEMBER"/>
    <property type="match status" value="1"/>
</dbReference>
<dbReference type="SMR" id="A0A7I8XCU1"/>
<keyword evidence="11" id="KW-1185">Reference proteome</keyword>
<proteinExistence type="predicted"/>
<evidence type="ECO:0000256" key="1">
    <source>
        <dbReference type="ARBA" id="ARBA00004604"/>
    </source>
</evidence>